<dbReference type="EMBL" id="JMSN01000032">
    <property type="protein sequence ID" value="KDN46966.1"/>
    <property type="molecule type" value="Genomic_DNA"/>
</dbReference>
<feature type="compositionally biased region" description="Basic and acidic residues" evidence="2">
    <location>
        <begin position="596"/>
        <end position="609"/>
    </location>
</feature>
<dbReference type="AlphaFoldDB" id="A0A066VZR4"/>
<protein>
    <recommendedName>
        <fullName evidence="5">Pinin/SDK/MemA protein domain-containing protein</fullName>
    </recommendedName>
</protein>
<dbReference type="Proteomes" id="UP000027361">
    <property type="component" value="Unassembled WGS sequence"/>
</dbReference>
<name>A0A066VZR4_TILAU</name>
<feature type="compositionally biased region" description="Basic and acidic residues" evidence="2">
    <location>
        <begin position="275"/>
        <end position="286"/>
    </location>
</feature>
<dbReference type="STRING" id="1037660.A0A066VZR4"/>
<feature type="compositionally biased region" description="Acidic residues" evidence="2">
    <location>
        <begin position="94"/>
        <end position="106"/>
    </location>
</feature>
<feature type="compositionally biased region" description="Basic and acidic residues" evidence="2">
    <location>
        <begin position="310"/>
        <end position="328"/>
    </location>
</feature>
<dbReference type="HOGENOM" id="CLU_441584_0_0_1"/>
<reference evidence="3 4" key="1">
    <citation type="submission" date="2014-05" db="EMBL/GenBank/DDBJ databases">
        <title>Draft genome sequence of a rare smut relative, Tilletiaria anomala UBC 951.</title>
        <authorList>
            <consortium name="DOE Joint Genome Institute"/>
            <person name="Toome M."/>
            <person name="Kuo A."/>
            <person name="Henrissat B."/>
            <person name="Lipzen A."/>
            <person name="Tritt A."/>
            <person name="Yoshinaga Y."/>
            <person name="Zane M."/>
            <person name="Barry K."/>
            <person name="Grigoriev I.V."/>
            <person name="Spatafora J.W."/>
            <person name="Aimea M.C."/>
        </authorList>
    </citation>
    <scope>NUCLEOTIDE SEQUENCE [LARGE SCALE GENOMIC DNA]</scope>
    <source>
        <strain evidence="3 4">UBC 951</strain>
    </source>
</reference>
<proteinExistence type="predicted"/>
<feature type="compositionally biased region" description="Low complexity" evidence="2">
    <location>
        <begin position="473"/>
        <end position="484"/>
    </location>
</feature>
<feature type="region of interest" description="Disordered" evidence="2">
    <location>
        <begin position="549"/>
        <end position="619"/>
    </location>
</feature>
<feature type="compositionally biased region" description="Basic and acidic residues" evidence="2">
    <location>
        <begin position="207"/>
        <end position="234"/>
    </location>
</feature>
<dbReference type="RefSeq" id="XP_013243702.1">
    <property type="nucleotide sequence ID" value="XM_013388248.1"/>
</dbReference>
<evidence type="ECO:0008006" key="5">
    <source>
        <dbReference type="Google" id="ProtNLM"/>
    </source>
</evidence>
<feature type="region of interest" description="Disordered" evidence="2">
    <location>
        <begin position="387"/>
        <end position="493"/>
    </location>
</feature>
<sequence length="619" mass="66903">MPPKQSPHSRKAKEPAQEHEQQQAPGLSPEVGPAAVAGLVSSAAPKQKEGEYGDRDMGAAASKGGVEEGAQKTDGQRSEKAPATGAPTKASVDDHDEAPGDSDQEVDAQITRVEDGVKNTSSEPISEKDKLSDSESIPAYVKRNEQAGENEAHREQATDSKAGEALEPENARQQDEALRPMECVQEETWQEHREAETAGDGFVQPQGDKELLSKAREEDGRRQEREHEHDDDAGRRRRERKRPRLILSALPRDERDAAAADAEGAGDVGPSTTAAHEHGGAHAPPEKKRRRGPGGALGMMSLLQSTLSKARTEAETASRDKGAKQRASLEARLATKLARENEQMRSASEEKSQLRALFRVAEDIAAGEAEHRSLRAQKRRLASFLVTKNPAAAATDSSGKRGPGPRAGGGRSQRGADVRAAGWGRVGGGITSSPPRRATAHCLPNDIPKGAGSSISADVPSSLPPEAITQPQSYSSTIASTSSALPRPGSMAHNEHHSTYQVYYLPKKLLAWQEDALDDQEDAVDDAIEDADDAWAARRKKLEEELKQLLEKVGPWPSKEKSDGERRGACDDKDGMVKENEQSDKNQGDGDEDEISRERNRNDNNDQRMRVAPSFSLSP</sequence>
<dbReference type="GeneID" id="25264299"/>
<feature type="region of interest" description="Disordered" evidence="2">
    <location>
        <begin position="1"/>
        <end position="328"/>
    </location>
</feature>
<keyword evidence="1" id="KW-0175">Coiled coil</keyword>
<feature type="compositionally biased region" description="Low complexity" evidence="2">
    <location>
        <begin position="413"/>
        <end position="423"/>
    </location>
</feature>
<evidence type="ECO:0000313" key="3">
    <source>
        <dbReference type="EMBL" id="KDN46966.1"/>
    </source>
</evidence>
<feature type="compositionally biased region" description="Gly residues" evidence="2">
    <location>
        <begin position="401"/>
        <end position="412"/>
    </location>
</feature>
<comment type="caution">
    <text evidence="3">The sequence shown here is derived from an EMBL/GenBank/DDBJ whole genome shotgun (WGS) entry which is preliminary data.</text>
</comment>
<feature type="compositionally biased region" description="Basic and acidic residues" evidence="2">
    <location>
        <begin position="12"/>
        <end position="21"/>
    </location>
</feature>
<evidence type="ECO:0000256" key="2">
    <source>
        <dbReference type="SAM" id="MobiDB-lite"/>
    </source>
</evidence>
<gene>
    <name evidence="3" type="ORF">K437DRAFT_255984</name>
</gene>
<dbReference type="InParanoid" id="A0A066VZR4"/>
<feature type="coiled-coil region" evidence="1">
    <location>
        <begin position="330"/>
        <end position="357"/>
    </location>
</feature>
<organism evidence="3 4">
    <name type="scientific">Tilletiaria anomala (strain ATCC 24038 / CBS 436.72 / UBC 951)</name>
    <dbReference type="NCBI Taxonomy" id="1037660"/>
    <lineage>
        <taxon>Eukaryota</taxon>
        <taxon>Fungi</taxon>
        <taxon>Dikarya</taxon>
        <taxon>Basidiomycota</taxon>
        <taxon>Ustilaginomycotina</taxon>
        <taxon>Exobasidiomycetes</taxon>
        <taxon>Georgefischeriales</taxon>
        <taxon>Tilletiariaceae</taxon>
        <taxon>Tilletiaria</taxon>
    </lineage>
</organism>
<accession>A0A066VZR4</accession>
<feature type="compositionally biased region" description="Basic residues" evidence="2">
    <location>
        <begin position="235"/>
        <end position="244"/>
    </location>
</feature>
<evidence type="ECO:0000256" key="1">
    <source>
        <dbReference type="SAM" id="Coils"/>
    </source>
</evidence>
<feature type="compositionally biased region" description="Basic and acidic residues" evidence="2">
    <location>
        <begin position="142"/>
        <end position="179"/>
    </location>
</feature>
<evidence type="ECO:0000313" key="4">
    <source>
        <dbReference type="Proteomes" id="UP000027361"/>
    </source>
</evidence>
<feature type="compositionally biased region" description="Basic and acidic residues" evidence="2">
    <location>
        <begin position="558"/>
        <end position="588"/>
    </location>
</feature>
<feature type="compositionally biased region" description="Basic and acidic residues" evidence="2">
    <location>
        <begin position="65"/>
        <end position="80"/>
    </location>
</feature>
<feature type="compositionally biased region" description="Basic and acidic residues" evidence="2">
    <location>
        <begin position="46"/>
        <end position="57"/>
    </location>
</feature>
<dbReference type="OrthoDB" id="330772at2759"/>
<keyword evidence="4" id="KW-1185">Reference proteome</keyword>